<dbReference type="InterPro" id="IPR003663">
    <property type="entry name" value="Sugar/inositol_transpt"/>
</dbReference>
<keyword evidence="3 7" id="KW-0813">Transport</keyword>
<reference evidence="10 11" key="1">
    <citation type="submission" date="2018-06" db="EMBL/GenBank/DDBJ databases">
        <title>Genomic Encyclopedia of Archaeal and Bacterial Type Strains, Phase II (KMG-II): from individual species to whole genera.</title>
        <authorList>
            <person name="Goeker M."/>
        </authorList>
    </citation>
    <scope>NUCLEOTIDE SEQUENCE [LARGE SCALE GENOMIC DNA]</scope>
    <source>
        <strain evidence="10 11">ATCC BAA-1881</strain>
    </source>
</reference>
<evidence type="ECO:0000256" key="6">
    <source>
        <dbReference type="ARBA" id="ARBA00023136"/>
    </source>
</evidence>
<dbReference type="GO" id="GO:0022857">
    <property type="term" value="F:transmembrane transporter activity"/>
    <property type="evidence" value="ECO:0007669"/>
    <property type="project" value="InterPro"/>
</dbReference>
<evidence type="ECO:0000259" key="9">
    <source>
        <dbReference type="PROSITE" id="PS50850"/>
    </source>
</evidence>
<dbReference type="InterPro" id="IPR005829">
    <property type="entry name" value="Sugar_transporter_CS"/>
</dbReference>
<organism evidence="10 11">
    <name type="scientific">Thermosporothrix hazakensis</name>
    <dbReference type="NCBI Taxonomy" id="644383"/>
    <lineage>
        <taxon>Bacteria</taxon>
        <taxon>Bacillati</taxon>
        <taxon>Chloroflexota</taxon>
        <taxon>Ktedonobacteria</taxon>
        <taxon>Ktedonobacterales</taxon>
        <taxon>Thermosporotrichaceae</taxon>
        <taxon>Thermosporothrix</taxon>
    </lineage>
</organism>
<proteinExistence type="inferred from homology"/>
<feature type="domain" description="Major facilitator superfamily (MFS) profile" evidence="9">
    <location>
        <begin position="20"/>
        <end position="442"/>
    </location>
</feature>
<feature type="transmembrane region" description="Helical" evidence="8">
    <location>
        <begin position="386"/>
        <end position="408"/>
    </location>
</feature>
<dbReference type="PROSITE" id="PS00216">
    <property type="entry name" value="SUGAR_TRANSPORT_1"/>
    <property type="match status" value="1"/>
</dbReference>
<feature type="transmembrane region" description="Helical" evidence="8">
    <location>
        <begin position="87"/>
        <end position="105"/>
    </location>
</feature>
<name>A0A326U973_THEHA</name>
<protein>
    <submittedName>
        <fullName evidence="10">Sugar porter (SP) family MFS transporter</fullName>
    </submittedName>
</protein>
<dbReference type="SUPFAM" id="SSF103473">
    <property type="entry name" value="MFS general substrate transporter"/>
    <property type="match status" value="1"/>
</dbReference>
<feature type="transmembrane region" description="Helical" evidence="8">
    <location>
        <begin position="321"/>
        <end position="341"/>
    </location>
</feature>
<dbReference type="PANTHER" id="PTHR48020">
    <property type="entry name" value="PROTON MYO-INOSITOL COTRANSPORTER"/>
    <property type="match status" value="1"/>
</dbReference>
<feature type="transmembrane region" description="Helical" evidence="8">
    <location>
        <begin position="254"/>
        <end position="277"/>
    </location>
</feature>
<comment type="subcellular location">
    <subcellularLocation>
        <location evidence="1">Cell membrane</location>
        <topology evidence="1">Multi-pass membrane protein</topology>
    </subcellularLocation>
</comment>
<gene>
    <name evidence="10" type="ORF">EI42_02293</name>
</gene>
<accession>A0A326U973</accession>
<dbReference type="OrthoDB" id="9783823at2"/>
<dbReference type="InterPro" id="IPR020846">
    <property type="entry name" value="MFS_dom"/>
</dbReference>
<dbReference type="RefSeq" id="WP_111321940.1">
    <property type="nucleotide sequence ID" value="NZ_BIFX01000003.1"/>
</dbReference>
<evidence type="ECO:0000313" key="11">
    <source>
        <dbReference type="Proteomes" id="UP000248806"/>
    </source>
</evidence>
<dbReference type="InterPro" id="IPR005828">
    <property type="entry name" value="MFS_sugar_transport-like"/>
</dbReference>
<evidence type="ECO:0000256" key="5">
    <source>
        <dbReference type="ARBA" id="ARBA00022989"/>
    </source>
</evidence>
<dbReference type="FunFam" id="1.20.1250.20:FF:000073">
    <property type="entry name" value="MFS myo-inositol transporter, putative"/>
    <property type="match status" value="1"/>
</dbReference>
<dbReference type="PROSITE" id="PS50850">
    <property type="entry name" value="MFS"/>
    <property type="match status" value="1"/>
</dbReference>
<keyword evidence="5 8" id="KW-1133">Transmembrane helix</keyword>
<dbReference type="AlphaFoldDB" id="A0A326U973"/>
<feature type="transmembrane region" description="Helical" evidence="8">
    <location>
        <begin position="111"/>
        <end position="132"/>
    </location>
</feature>
<dbReference type="GO" id="GO:0005886">
    <property type="term" value="C:plasma membrane"/>
    <property type="evidence" value="ECO:0007669"/>
    <property type="project" value="UniProtKB-SubCell"/>
</dbReference>
<dbReference type="PRINTS" id="PR00171">
    <property type="entry name" value="SUGRTRNSPORT"/>
</dbReference>
<feature type="transmembrane region" description="Helical" evidence="8">
    <location>
        <begin position="347"/>
        <end position="374"/>
    </location>
</feature>
<evidence type="ECO:0000256" key="4">
    <source>
        <dbReference type="ARBA" id="ARBA00022692"/>
    </source>
</evidence>
<dbReference type="Proteomes" id="UP000248806">
    <property type="component" value="Unassembled WGS sequence"/>
</dbReference>
<dbReference type="Pfam" id="PF00083">
    <property type="entry name" value="Sugar_tr"/>
    <property type="match status" value="1"/>
</dbReference>
<feature type="transmembrane region" description="Helical" evidence="8">
    <location>
        <begin position="57"/>
        <end position="75"/>
    </location>
</feature>
<evidence type="ECO:0000256" key="1">
    <source>
        <dbReference type="ARBA" id="ARBA00004651"/>
    </source>
</evidence>
<comment type="caution">
    <text evidence="10">The sequence shown here is derived from an EMBL/GenBank/DDBJ whole genome shotgun (WGS) entry which is preliminary data.</text>
</comment>
<evidence type="ECO:0000256" key="8">
    <source>
        <dbReference type="SAM" id="Phobius"/>
    </source>
</evidence>
<dbReference type="NCBIfam" id="TIGR00879">
    <property type="entry name" value="SP"/>
    <property type="match status" value="1"/>
</dbReference>
<keyword evidence="6 8" id="KW-0472">Membrane</keyword>
<sequence>MSRNVTRPARTERPISATFVALVAALGGLLFGYDTGVVSGALLFLKDTFHLSSGQQEIAVSSVLVGAIIGALGAGQINNILGRRKTLLLLGVVFTIGAILIAVAPNFPFFLVWRVIIGLAIGAAASVVPVYISEMSPPKSRGALVSLNQLAVTLGIAISYWADLGFARANLGWRPMFATSALPGIFLFLGMLMSPETPRWLASKGRWTDAERVLRRIKGIDPERGIAEIHQSLLEEEQRAIGAGELFKPGLRRALLVGMGIAAIQQLVGINTVIYYAPTIFQAAGAPSASSAILATSIVGVVNVLATIVSLFLVDRLGRRPLLLIGTAALAVVLFFMGLFFTPQFAAHVRVLILVALICYIIAFAISLGPVFWLMSAEIFPTRVRAIGASLCSFTNWLLNFVVSISFLSLVNAIGQTWTFWIYAILSVLGFIFCLKLVPETKGRTLEQIEHYWMHGPR</sequence>
<evidence type="ECO:0000256" key="3">
    <source>
        <dbReference type="ARBA" id="ARBA00022448"/>
    </source>
</evidence>
<dbReference type="InterPro" id="IPR036259">
    <property type="entry name" value="MFS_trans_sf"/>
</dbReference>
<feature type="transmembrane region" description="Helical" evidence="8">
    <location>
        <begin position="174"/>
        <end position="194"/>
    </location>
</feature>
<evidence type="ECO:0000313" key="10">
    <source>
        <dbReference type="EMBL" id="PZW31196.1"/>
    </source>
</evidence>
<dbReference type="PROSITE" id="PS00217">
    <property type="entry name" value="SUGAR_TRANSPORT_2"/>
    <property type="match status" value="1"/>
</dbReference>
<dbReference type="PANTHER" id="PTHR48020:SF12">
    <property type="entry name" value="PROTON MYO-INOSITOL COTRANSPORTER"/>
    <property type="match status" value="1"/>
</dbReference>
<evidence type="ECO:0000256" key="7">
    <source>
        <dbReference type="RuleBase" id="RU003346"/>
    </source>
</evidence>
<feature type="transmembrane region" description="Helical" evidence="8">
    <location>
        <begin position="420"/>
        <end position="438"/>
    </location>
</feature>
<feature type="transmembrane region" description="Helical" evidence="8">
    <location>
        <begin position="20"/>
        <end position="45"/>
    </location>
</feature>
<dbReference type="Gene3D" id="1.20.1250.20">
    <property type="entry name" value="MFS general substrate transporter like domains"/>
    <property type="match status" value="1"/>
</dbReference>
<keyword evidence="11" id="KW-1185">Reference proteome</keyword>
<feature type="transmembrane region" description="Helical" evidence="8">
    <location>
        <begin position="289"/>
        <end position="314"/>
    </location>
</feature>
<feature type="transmembrane region" description="Helical" evidence="8">
    <location>
        <begin position="144"/>
        <end position="162"/>
    </location>
</feature>
<keyword evidence="4 8" id="KW-0812">Transmembrane</keyword>
<dbReference type="InterPro" id="IPR050814">
    <property type="entry name" value="Myo-inositol_Transporter"/>
</dbReference>
<dbReference type="EMBL" id="QKUF01000006">
    <property type="protein sequence ID" value="PZW31196.1"/>
    <property type="molecule type" value="Genomic_DNA"/>
</dbReference>
<comment type="similarity">
    <text evidence="2 7">Belongs to the major facilitator superfamily. Sugar transporter (TC 2.A.1.1) family.</text>
</comment>
<evidence type="ECO:0000256" key="2">
    <source>
        <dbReference type="ARBA" id="ARBA00010992"/>
    </source>
</evidence>